<dbReference type="EMBL" id="MLIQ01000014">
    <property type="protein sequence ID" value="OHU57113.1"/>
    <property type="molecule type" value="Genomic_DNA"/>
</dbReference>
<gene>
    <name evidence="1" type="ORF">BKG82_13065</name>
</gene>
<comment type="caution">
    <text evidence="1">The sequence shown here is derived from an EMBL/GenBank/DDBJ whole genome shotgun (WGS) entry which is preliminary data.</text>
</comment>
<dbReference type="AlphaFoldDB" id="A0A1S1LQ97"/>
<accession>A0A1S1LQ97</accession>
<name>A0A1S1LQ97_MYCCH</name>
<evidence type="ECO:0000313" key="1">
    <source>
        <dbReference type="EMBL" id="OHU57113.1"/>
    </source>
</evidence>
<sequence length="80" mass="8840">MDQPWRTWGDVATEFRKVIGAAFDAPLEVAETLADSQLLYPSVMRNSAMALSGSAPPARLAVANQQCNRNRILQLRRTVP</sequence>
<dbReference type="Proteomes" id="UP000180043">
    <property type="component" value="Unassembled WGS sequence"/>
</dbReference>
<evidence type="ECO:0000313" key="2">
    <source>
        <dbReference type="Proteomes" id="UP000180043"/>
    </source>
</evidence>
<reference evidence="1 2" key="1">
    <citation type="submission" date="2016-10" db="EMBL/GenBank/DDBJ databases">
        <title>Evaluation of Human, Veterinary and Environmental Mycobacterium chelonae Isolates by Core Genome Phylogenomic Analysis, Targeted Gene Comparison, and Anti-microbial Susceptibility Patterns: A Tale of Mistaken Identities.</title>
        <authorList>
            <person name="Fogelson S.B."/>
            <person name="Camus A.C."/>
            <person name="Lorenz W."/>
            <person name="Vasireddy R."/>
            <person name="Vasireddy S."/>
            <person name="Smith T."/>
            <person name="Brown-Elliott B.A."/>
            <person name="Wallace R.J.Jr."/>
            <person name="Hasan N.A."/>
            <person name="Reischl U."/>
            <person name="Sanchez S."/>
        </authorList>
    </citation>
    <scope>NUCLEOTIDE SEQUENCE [LARGE SCALE GENOMIC DNA]</scope>
    <source>
        <strain evidence="1 2">15515</strain>
    </source>
</reference>
<proteinExistence type="predicted"/>
<organism evidence="1 2">
    <name type="scientific">Mycobacteroides chelonae</name>
    <name type="common">Mycobacterium chelonae</name>
    <dbReference type="NCBI Taxonomy" id="1774"/>
    <lineage>
        <taxon>Bacteria</taxon>
        <taxon>Bacillati</taxon>
        <taxon>Actinomycetota</taxon>
        <taxon>Actinomycetes</taxon>
        <taxon>Mycobacteriales</taxon>
        <taxon>Mycobacteriaceae</taxon>
        <taxon>Mycobacteroides</taxon>
    </lineage>
</organism>
<protein>
    <submittedName>
        <fullName evidence="1">Uncharacterized protein</fullName>
    </submittedName>
</protein>